<proteinExistence type="predicted"/>
<evidence type="ECO:0000313" key="1">
    <source>
        <dbReference type="EMBL" id="NJB72370.1"/>
    </source>
</evidence>
<dbReference type="EMBL" id="JAATJJ010000002">
    <property type="protein sequence ID" value="NJB72370.1"/>
    <property type="molecule type" value="Genomic_DNA"/>
</dbReference>
<gene>
    <name evidence="1" type="ORF">GGR42_002861</name>
</gene>
<name>A0A846QZM6_9FLAO</name>
<accession>A0A846QZM6</accession>
<dbReference type="RefSeq" id="WP_167965304.1">
    <property type="nucleotide sequence ID" value="NZ_JAATJJ010000002.1"/>
</dbReference>
<organism evidence="1 2">
    <name type="scientific">Saonia flava</name>
    <dbReference type="NCBI Taxonomy" id="523696"/>
    <lineage>
        <taxon>Bacteria</taxon>
        <taxon>Pseudomonadati</taxon>
        <taxon>Bacteroidota</taxon>
        <taxon>Flavobacteriia</taxon>
        <taxon>Flavobacteriales</taxon>
        <taxon>Flavobacteriaceae</taxon>
        <taxon>Saonia</taxon>
    </lineage>
</organism>
<comment type="caution">
    <text evidence="1">The sequence shown here is derived from an EMBL/GenBank/DDBJ whole genome shotgun (WGS) entry which is preliminary data.</text>
</comment>
<dbReference type="AlphaFoldDB" id="A0A846QZM6"/>
<evidence type="ECO:0000313" key="2">
    <source>
        <dbReference type="Proteomes" id="UP000590442"/>
    </source>
</evidence>
<dbReference type="Proteomes" id="UP000590442">
    <property type="component" value="Unassembled WGS sequence"/>
</dbReference>
<protein>
    <submittedName>
        <fullName evidence="1">Uncharacterized protein</fullName>
    </submittedName>
</protein>
<sequence length="154" mass="18453">MFSFLAYIKFLFTSSDQHGVHSPFVYQYTTQCLYSKQKKSKNKTENVFLKSIDYFNFKTIKTDNKGLILTQDHYSQIPYDLVHLSEPKNAEIYLKNIHNDSMLLLKNIHKSIENEKIWRQIKNNKQVTVTLDLFYCGVIFFRKEQTKEHFKIRI</sequence>
<reference evidence="1 2" key="1">
    <citation type="submission" date="2020-03" db="EMBL/GenBank/DDBJ databases">
        <title>Genomic Encyclopedia of Type Strains, Phase IV (KMG-IV): sequencing the most valuable type-strain genomes for metagenomic binning, comparative biology and taxonomic classification.</title>
        <authorList>
            <person name="Goeker M."/>
        </authorList>
    </citation>
    <scope>NUCLEOTIDE SEQUENCE [LARGE SCALE GENOMIC DNA]</scope>
    <source>
        <strain evidence="1 2">DSM 29762</strain>
    </source>
</reference>
<keyword evidence="2" id="KW-1185">Reference proteome</keyword>